<dbReference type="Proteomes" id="UP000568380">
    <property type="component" value="Unassembled WGS sequence"/>
</dbReference>
<proteinExistence type="predicted"/>
<sequence length="103" mass="10617">MRIAMVTLIAAIGLGLLPGVSAQAKPVALARLPAQLPDSGGSGGFRVSNRASDVADNVVPGQGRVLKFVASGIGETPPVGSFAFMAFASNNAHEFWHSRPFTI</sequence>
<dbReference type="EMBL" id="JACHIN010000006">
    <property type="protein sequence ID" value="MBB5079273.1"/>
    <property type="molecule type" value="Genomic_DNA"/>
</dbReference>
<name>A0A7W8A4B9_9ACTN</name>
<dbReference type="RefSeq" id="WP_184964776.1">
    <property type="nucleotide sequence ID" value="NZ_JACHIN010000006.1"/>
</dbReference>
<reference evidence="1 2" key="1">
    <citation type="submission" date="2020-08" db="EMBL/GenBank/DDBJ databases">
        <title>Genomic Encyclopedia of Type Strains, Phase IV (KMG-IV): sequencing the most valuable type-strain genomes for metagenomic binning, comparative biology and taxonomic classification.</title>
        <authorList>
            <person name="Goeker M."/>
        </authorList>
    </citation>
    <scope>NUCLEOTIDE SEQUENCE [LARGE SCALE GENOMIC DNA]</scope>
    <source>
        <strain evidence="1 2">DSM 45385</strain>
    </source>
</reference>
<protein>
    <submittedName>
        <fullName evidence="1">Uncharacterized protein</fullName>
    </submittedName>
</protein>
<evidence type="ECO:0000313" key="1">
    <source>
        <dbReference type="EMBL" id="MBB5079273.1"/>
    </source>
</evidence>
<keyword evidence="2" id="KW-1185">Reference proteome</keyword>
<comment type="caution">
    <text evidence="1">The sequence shown here is derived from an EMBL/GenBank/DDBJ whole genome shotgun (WGS) entry which is preliminary data.</text>
</comment>
<gene>
    <name evidence="1" type="ORF">HNR40_004759</name>
</gene>
<accession>A0A7W8A4B9</accession>
<dbReference type="AlphaFoldDB" id="A0A7W8A4B9"/>
<organism evidence="1 2">
    <name type="scientific">Nonomuraea endophytica</name>
    <dbReference type="NCBI Taxonomy" id="714136"/>
    <lineage>
        <taxon>Bacteria</taxon>
        <taxon>Bacillati</taxon>
        <taxon>Actinomycetota</taxon>
        <taxon>Actinomycetes</taxon>
        <taxon>Streptosporangiales</taxon>
        <taxon>Streptosporangiaceae</taxon>
        <taxon>Nonomuraea</taxon>
    </lineage>
</organism>
<evidence type="ECO:0000313" key="2">
    <source>
        <dbReference type="Proteomes" id="UP000568380"/>
    </source>
</evidence>